<evidence type="ECO:0000313" key="4">
    <source>
        <dbReference type="EMBL" id="QHT59028.1"/>
    </source>
</evidence>
<dbReference type="SUPFAM" id="SSF53474">
    <property type="entry name" value="alpha/beta-Hydrolases"/>
    <property type="match status" value="1"/>
</dbReference>
<dbReference type="AlphaFoldDB" id="A0A6C0FPI0"/>
<keyword evidence="5" id="KW-1185">Reference proteome</keyword>
<dbReference type="RefSeq" id="WP_162355096.1">
    <property type="nucleotide sequence ID" value="NZ_CP048209.1"/>
</dbReference>
<gene>
    <name evidence="4" type="ORF">GXP70_02985</name>
</gene>
<reference evidence="4 5" key="1">
    <citation type="submission" date="2020-01" db="EMBL/GenBank/DDBJ databases">
        <title>Paenibacillus sp. nov., isolated from tomato rhizosphere.</title>
        <authorList>
            <person name="Weon H.-Y."/>
            <person name="Lee S.A."/>
        </authorList>
    </citation>
    <scope>NUCLEOTIDE SEQUENCE [LARGE SCALE GENOMIC DNA]</scope>
    <source>
        <strain evidence="4 5">12200R-189</strain>
    </source>
</reference>
<sequence>MTAAFRYDVHLPGGLEEGKRYPVIFTLHGKGSNERNMFGLVSPLAKDFIIIGIRGSRILGSGYQYYDLKSLGNPIREQFDQAMRELTEFIAYATAKYPLDPQRRYLLGFSQGAILAMSLAMTMGDRLKGIVALNGYVPAFVKTEYPLRSVAQTSIFISHGEFDSIFPIGTGRENAAYFRTLTPNMTFNIYPTGHGVSPENQQDYAAWLLEDAGLTTDEQEQGVITL</sequence>
<dbReference type="Pfam" id="PF02230">
    <property type="entry name" value="Abhydrolase_2"/>
    <property type="match status" value="1"/>
</dbReference>
<evidence type="ECO:0000256" key="1">
    <source>
        <dbReference type="ARBA" id="ARBA00006499"/>
    </source>
</evidence>
<evidence type="ECO:0000313" key="5">
    <source>
        <dbReference type="Proteomes" id="UP000476064"/>
    </source>
</evidence>
<keyword evidence="2" id="KW-0378">Hydrolase</keyword>
<dbReference type="PANTHER" id="PTHR10655:SF17">
    <property type="entry name" value="LYSOPHOSPHOLIPASE-LIKE PROTEIN 1"/>
    <property type="match status" value="1"/>
</dbReference>
<dbReference type="PANTHER" id="PTHR10655">
    <property type="entry name" value="LYSOPHOSPHOLIPASE-RELATED"/>
    <property type="match status" value="1"/>
</dbReference>
<dbReference type="KEGG" id="plyc:GXP70_02985"/>
<comment type="similarity">
    <text evidence="1">Belongs to the AB hydrolase superfamily. AB hydrolase 2 family.</text>
</comment>
<evidence type="ECO:0000256" key="2">
    <source>
        <dbReference type="ARBA" id="ARBA00022801"/>
    </source>
</evidence>
<proteinExistence type="inferred from homology"/>
<dbReference type="InterPro" id="IPR029058">
    <property type="entry name" value="AB_hydrolase_fold"/>
</dbReference>
<evidence type="ECO:0000259" key="3">
    <source>
        <dbReference type="Pfam" id="PF02230"/>
    </source>
</evidence>
<dbReference type="Gene3D" id="3.40.50.1820">
    <property type="entry name" value="alpha/beta hydrolase"/>
    <property type="match status" value="1"/>
</dbReference>
<accession>A0A6C0FPI0</accession>
<feature type="domain" description="Phospholipase/carboxylesterase/thioesterase" evidence="3">
    <location>
        <begin position="23"/>
        <end position="204"/>
    </location>
</feature>
<organism evidence="4 5">
    <name type="scientific">Paenibacillus lycopersici</name>
    <dbReference type="NCBI Taxonomy" id="2704462"/>
    <lineage>
        <taxon>Bacteria</taxon>
        <taxon>Bacillati</taxon>
        <taxon>Bacillota</taxon>
        <taxon>Bacilli</taxon>
        <taxon>Bacillales</taxon>
        <taxon>Paenibacillaceae</taxon>
        <taxon>Paenibacillus</taxon>
    </lineage>
</organism>
<dbReference type="InterPro" id="IPR003140">
    <property type="entry name" value="PLipase/COase/thioEstase"/>
</dbReference>
<dbReference type="GO" id="GO:0016787">
    <property type="term" value="F:hydrolase activity"/>
    <property type="evidence" value="ECO:0007669"/>
    <property type="project" value="UniProtKB-KW"/>
</dbReference>
<dbReference type="InterPro" id="IPR050565">
    <property type="entry name" value="LYPA1-2/EST-like"/>
</dbReference>
<protein>
    <submittedName>
        <fullName evidence="4">Esterase</fullName>
    </submittedName>
</protein>
<dbReference type="EMBL" id="CP048209">
    <property type="protein sequence ID" value="QHT59028.1"/>
    <property type="molecule type" value="Genomic_DNA"/>
</dbReference>
<dbReference type="Proteomes" id="UP000476064">
    <property type="component" value="Chromosome"/>
</dbReference>
<name>A0A6C0FPI0_9BACL</name>